<dbReference type="PANTHER" id="PTHR48081">
    <property type="entry name" value="AB HYDROLASE SUPERFAMILY PROTEIN C4A8.06C"/>
    <property type="match status" value="1"/>
</dbReference>
<name>A0A927C0A9_9GAMM</name>
<comment type="caution">
    <text evidence="4">The sequence shown here is derived from an EMBL/GenBank/DDBJ whole genome shotgun (WGS) entry which is preliminary data.</text>
</comment>
<dbReference type="GO" id="GO:0016787">
    <property type="term" value="F:hydrolase activity"/>
    <property type="evidence" value="ECO:0007669"/>
    <property type="project" value="UniProtKB-KW"/>
</dbReference>
<protein>
    <submittedName>
        <fullName evidence="4">Alpha/beta hydrolase</fullName>
    </submittedName>
</protein>
<dbReference type="Proteomes" id="UP000610558">
    <property type="component" value="Unassembled WGS sequence"/>
</dbReference>
<dbReference type="AlphaFoldDB" id="A0A927C0A9"/>
<dbReference type="SUPFAM" id="SSF53474">
    <property type="entry name" value="alpha/beta-Hydrolases"/>
    <property type="match status" value="1"/>
</dbReference>
<dbReference type="PANTHER" id="PTHR48081:SF8">
    <property type="entry name" value="ALPHA_BETA HYDROLASE FOLD-3 DOMAIN-CONTAINING PROTEIN-RELATED"/>
    <property type="match status" value="1"/>
</dbReference>
<gene>
    <name evidence="4" type="ORF">IB286_07715</name>
</gene>
<reference evidence="4" key="1">
    <citation type="submission" date="2020-09" db="EMBL/GenBank/DDBJ databases">
        <authorList>
            <person name="Yoon J.-W."/>
        </authorList>
    </citation>
    <scope>NUCLEOTIDE SEQUENCE</scope>
    <source>
        <strain evidence="4">KMU-158</strain>
    </source>
</reference>
<evidence type="ECO:0000313" key="4">
    <source>
        <dbReference type="EMBL" id="MBD2858898.1"/>
    </source>
</evidence>
<dbReference type="InterPro" id="IPR029058">
    <property type="entry name" value="AB_hydrolase_fold"/>
</dbReference>
<dbReference type="RefSeq" id="WP_190764187.1">
    <property type="nucleotide sequence ID" value="NZ_JACXLD010000003.1"/>
</dbReference>
<dbReference type="InterPro" id="IPR050300">
    <property type="entry name" value="GDXG_lipolytic_enzyme"/>
</dbReference>
<keyword evidence="2 4" id="KW-0378">Hydrolase</keyword>
<evidence type="ECO:0000256" key="2">
    <source>
        <dbReference type="ARBA" id="ARBA00022801"/>
    </source>
</evidence>
<evidence type="ECO:0000259" key="3">
    <source>
        <dbReference type="Pfam" id="PF07859"/>
    </source>
</evidence>
<dbReference type="EMBL" id="JACXLD010000003">
    <property type="protein sequence ID" value="MBD2858898.1"/>
    <property type="molecule type" value="Genomic_DNA"/>
</dbReference>
<sequence length="310" mass="33180">MSLDPYTEGFLKMLTSKGAPAFSDLPPEQSRQSFSALCQITAPQEQPDVAIEDRVISLSDRDIPVRIYTPEGQGPFPVLVYYHGGGFVVGSVQDYDPVCRELCHQSGYVVVSVEYRLAPEAAFPAAPNDGYAALCWVAENAASFNGNVDCLIVGGDSAGGNLSAVMAQRSLRESGPTLAGQLLIYPVTNASVETESMTVNAEGYLLTRGDMDYFMSNYVGEDVDVLQPDLSPGATADLSALPPAWVATCEFDPLRDDGENYAAAMTAQGVSVQSKRYDGTIHGAWNLFAVIPTGKIMIADAVKWLKSVQA</sequence>
<keyword evidence="5" id="KW-1185">Reference proteome</keyword>
<dbReference type="InterPro" id="IPR013094">
    <property type="entry name" value="AB_hydrolase_3"/>
</dbReference>
<evidence type="ECO:0000256" key="1">
    <source>
        <dbReference type="ARBA" id="ARBA00010515"/>
    </source>
</evidence>
<proteinExistence type="inferred from homology"/>
<dbReference type="Gene3D" id="3.40.50.1820">
    <property type="entry name" value="alpha/beta hydrolase"/>
    <property type="match status" value="1"/>
</dbReference>
<evidence type="ECO:0000313" key="5">
    <source>
        <dbReference type="Proteomes" id="UP000610558"/>
    </source>
</evidence>
<organism evidence="4 5">
    <name type="scientific">Spongiibacter pelagi</name>
    <dbReference type="NCBI Taxonomy" id="2760804"/>
    <lineage>
        <taxon>Bacteria</taxon>
        <taxon>Pseudomonadati</taxon>
        <taxon>Pseudomonadota</taxon>
        <taxon>Gammaproteobacteria</taxon>
        <taxon>Cellvibrionales</taxon>
        <taxon>Spongiibacteraceae</taxon>
        <taxon>Spongiibacter</taxon>
    </lineage>
</organism>
<dbReference type="Pfam" id="PF07859">
    <property type="entry name" value="Abhydrolase_3"/>
    <property type="match status" value="1"/>
</dbReference>
<comment type="similarity">
    <text evidence="1">Belongs to the 'GDXG' lipolytic enzyme family.</text>
</comment>
<accession>A0A927C0A9</accession>
<dbReference type="FunFam" id="3.40.50.1820:FF:000089">
    <property type="entry name" value="Alpha/beta hydrolase"/>
    <property type="match status" value="1"/>
</dbReference>
<feature type="domain" description="Alpha/beta hydrolase fold-3" evidence="3">
    <location>
        <begin position="79"/>
        <end position="284"/>
    </location>
</feature>